<dbReference type="InterPro" id="IPR036188">
    <property type="entry name" value="FAD/NAD-bd_sf"/>
</dbReference>
<comment type="caution">
    <text evidence="1">The sequence shown here is derived from an EMBL/GenBank/DDBJ whole genome shotgun (WGS) entry which is preliminary data.</text>
</comment>
<dbReference type="Gene3D" id="3.30.9.10">
    <property type="entry name" value="D-Amino Acid Oxidase, subunit A, domain 2"/>
    <property type="match status" value="1"/>
</dbReference>
<evidence type="ECO:0000313" key="1">
    <source>
        <dbReference type="EMBL" id="GAH97466.1"/>
    </source>
</evidence>
<protein>
    <submittedName>
        <fullName evidence="1">Uncharacterized protein</fullName>
    </submittedName>
</protein>
<accession>X1JRX6</accession>
<feature type="non-terminal residue" evidence="1">
    <location>
        <position position="1"/>
    </location>
</feature>
<gene>
    <name evidence="1" type="ORF">S03H2_72108</name>
</gene>
<dbReference type="AlphaFoldDB" id="X1JRX6"/>
<proteinExistence type="predicted"/>
<organism evidence="1">
    <name type="scientific">marine sediment metagenome</name>
    <dbReference type="NCBI Taxonomy" id="412755"/>
    <lineage>
        <taxon>unclassified sequences</taxon>
        <taxon>metagenomes</taxon>
        <taxon>ecological metagenomes</taxon>
    </lineage>
</organism>
<dbReference type="EMBL" id="BARU01048573">
    <property type="protein sequence ID" value="GAH97466.1"/>
    <property type="molecule type" value="Genomic_DNA"/>
</dbReference>
<sequence>YKVYDSRKKTFLESSIMKALPFIEPSDLEPETSGVTAMLQGEGEGFRDFAIKHEYDRGLPGFINLVGIESP</sequence>
<name>X1JRX6_9ZZZZ</name>
<feature type="non-terminal residue" evidence="1">
    <location>
        <position position="71"/>
    </location>
</feature>
<dbReference type="Gene3D" id="3.50.50.60">
    <property type="entry name" value="FAD/NAD(P)-binding domain"/>
    <property type="match status" value="1"/>
</dbReference>
<reference evidence="1" key="1">
    <citation type="journal article" date="2014" name="Front. Microbiol.">
        <title>High frequency of phylogenetically diverse reductive dehalogenase-homologous genes in deep subseafloor sedimentary metagenomes.</title>
        <authorList>
            <person name="Kawai M."/>
            <person name="Futagami T."/>
            <person name="Toyoda A."/>
            <person name="Takaki Y."/>
            <person name="Nishi S."/>
            <person name="Hori S."/>
            <person name="Arai W."/>
            <person name="Tsubouchi T."/>
            <person name="Morono Y."/>
            <person name="Uchiyama I."/>
            <person name="Ito T."/>
            <person name="Fujiyama A."/>
            <person name="Inagaki F."/>
            <person name="Takami H."/>
        </authorList>
    </citation>
    <scope>NUCLEOTIDE SEQUENCE</scope>
    <source>
        <strain evidence="1">Expedition CK06-06</strain>
    </source>
</reference>